<keyword evidence="5" id="KW-0808">Transferase</keyword>
<reference evidence="5 6" key="1">
    <citation type="journal article" date="2016" name="DNA Res.">
        <title>Genome sequence of Aspergillus luchuensis NBRC 4314.</title>
        <authorList>
            <person name="Yamada O."/>
            <person name="Machida M."/>
            <person name="Hosoyama A."/>
            <person name="Goto M."/>
            <person name="Takahashi T."/>
            <person name="Futagami T."/>
            <person name="Yamagata Y."/>
            <person name="Takeuchi M."/>
            <person name="Kobayashi T."/>
            <person name="Koike H."/>
            <person name="Abe K."/>
            <person name="Asai K."/>
            <person name="Arita M."/>
            <person name="Fujita N."/>
            <person name="Fukuda K."/>
            <person name="Higa K."/>
            <person name="Horikawa H."/>
            <person name="Ishikawa T."/>
            <person name="Jinno K."/>
            <person name="Kato Y."/>
            <person name="Kirimura K."/>
            <person name="Mizutani O."/>
            <person name="Nakasone K."/>
            <person name="Sano M."/>
            <person name="Shiraishi Y."/>
            <person name="Tsukahara M."/>
            <person name="Gomi K."/>
        </authorList>
    </citation>
    <scope>NUCLEOTIDE SEQUENCE [LARGE SCALE GENOMIC DNA]</scope>
    <source>
        <strain evidence="5 6">RIB 2604</strain>
    </source>
</reference>
<keyword evidence="5" id="KW-0695">RNA-directed DNA polymerase</keyword>
<feature type="region of interest" description="Disordered" evidence="2">
    <location>
        <begin position="1"/>
        <end position="64"/>
    </location>
</feature>
<dbReference type="SUPFAM" id="SSF53098">
    <property type="entry name" value="Ribonuclease H-like"/>
    <property type="match status" value="1"/>
</dbReference>
<evidence type="ECO:0000259" key="3">
    <source>
        <dbReference type="PROSITE" id="PS50878"/>
    </source>
</evidence>
<evidence type="ECO:0000259" key="4">
    <source>
        <dbReference type="PROSITE" id="PS50879"/>
    </source>
</evidence>
<evidence type="ECO:0000256" key="2">
    <source>
        <dbReference type="SAM" id="MobiDB-lite"/>
    </source>
</evidence>
<evidence type="ECO:0000313" key="6">
    <source>
        <dbReference type="Proteomes" id="UP000075230"/>
    </source>
</evidence>
<dbReference type="VEuPathDB" id="FungiDB:ASPFODRAFT_104097"/>
<comment type="caution">
    <text evidence="5">The sequence shown here is derived from an EMBL/GenBank/DDBJ whole genome shotgun (WGS) entry which is preliminary data.</text>
</comment>
<organism evidence="5 6">
    <name type="scientific">Aspergillus kawachii</name>
    <name type="common">White koji mold</name>
    <name type="synonym">Aspergillus awamori var. kawachi</name>
    <dbReference type="NCBI Taxonomy" id="1069201"/>
    <lineage>
        <taxon>Eukaryota</taxon>
        <taxon>Fungi</taxon>
        <taxon>Dikarya</taxon>
        <taxon>Ascomycota</taxon>
        <taxon>Pezizomycotina</taxon>
        <taxon>Eurotiomycetes</taxon>
        <taxon>Eurotiomycetidae</taxon>
        <taxon>Eurotiales</taxon>
        <taxon>Aspergillaceae</taxon>
        <taxon>Aspergillus</taxon>
        <taxon>Aspergillus subgen. Circumdati</taxon>
    </lineage>
</organism>
<dbReference type="InterPro" id="IPR043502">
    <property type="entry name" value="DNA/RNA_pol_sf"/>
</dbReference>
<accession>A0A146F6F4</accession>
<dbReference type="Pfam" id="PF00075">
    <property type="entry name" value="RNase_H"/>
    <property type="match status" value="1"/>
</dbReference>
<dbReference type="InterPro" id="IPR000477">
    <property type="entry name" value="RT_dom"/>
</dbReference>
<dbReference type="PROSITE" id="PS50878">
    <property type="entry name" value="RT_POL"/>
    <property type="match status" value="1"/>
</dbReference>
<dbReference type="GO" id="GO:0004523">
    <property type="term" value="F:RNA-DNA hybrid ribonuclease activity"/>
    <property type="evidence" value="ECO:0007669"/>
    <property type="project" value="InterPro"/>
</dbReference>
<dbReference type="PROSITE" id="PS50879">
    <property type="entry name" value="RNASE_H_1"/>
    <property type="match status" value="1"/>
</dbReference>
<dbReference type="InterPro" id="IPR036397">
    <property type="entry name" value="RNaseH_sf"/>
</dbReference>
<dbReference type="CDD" id="cd09276">
    <property type="entry name" value="Rnase_HI_RT_non_LTR"/>
    <property type="match status" value="1"/>
</dbReference>
<sequence>MAIPAGVTEPHPTNTQETATIFSDYDFRPRIPAARKRRRRGLDGEENEPIANPEFATGGESNGRVTNQDVRQYFNSFNEALKHQTEIIETVRAEVQELKAEQQLLRTHNKELQEEIEALRAKLEAQPLNAPVNRSWAEVAAGNPQPNPARTVPRPRKEPNCVRISTAPTLDQDVDNDRFSRALPTEAANTHIRTALLNAETTKEVQVAGIGTTKTGYVIRFRDTQSAETARNSTEWLEELGNNTKVVKPRFGIVVHRVPTEDFELEGNKKQGIEKIMAENDLHDKKFRVEDIAWLKKRDMPLGKSASMGVWLDSPEAAEWIIDNGILVGQRFIGSVEPYRVEKKRCRRCQQFGHLAWSCKERVKCGHCAGHHDQRHCFPGIRPRCSDCNGEHPTGDRAFLDLTLTNDVTRLIKCQLYHDHYGSDHRGTYSEWNLQAEQTRKPKPKRAYDRADWARVAQDILRQIDPPVNIQSAQDLDYAVNNLIQTTVAALDRHVPVQAPCPYSKRWFTTDLKAQQIEVNQIRRRWQNRCALLGPNHPMTKILFEEMRQKRREWTRAIEKAKGRHWKEFLDKAGEGHLWKAATYTRPRDTYMSIPTLRVGTEEVTDNQGKAEAFLQAFFPMMAEPEPEELVNPAEELPWEPITEQEIYRSLRVAKGTTAPGRDGIPTLVWKHLWTYLKDIITMIFTKSVDLGHHPRQWRQARIVVLRKPGKPDYSAPGAYRPISLLNTLGKVLEAVMARRLSYWAEKHGLLPDTQYGGRPGRSTEQALLVLANAIDRAWAQSRIVTLIAFDLKGAFNGVYQSSLDVQLRAKGIPSKARQWISSFMEDRQASITFDDFETDDLPLGNAGLAQGSPLSPILFGFYNSDLVNQPVNSNGGASAFIDDYFRWRISSSAEENIKKIQEEDIPRIEQWARQTGASFAAEKTELIHLTRRKTAHRIGQIRMNGQVIQPADTAKLLGVIFDKELRWKEHVQRAVQRASKVNIALSGLRHLRPEQMRQLYQACVLPVLDYASTVWHKPLRDKIHLRLLETVQRTALIRILSAFRTVSTAALEVEAHMLPTHLRLKQRAQIVIARFSTLPEDHPVHDVISRARVRSTQVGNRARFPLAETLRTMNLTRLQALERIDPRPLAPWRAQSFTDIEIEPDREKAQTNALARAATPNITVFSDASGKENQLGAAAVALDHNQRIVGSRQVSIGSMEFWSVYAAELMAIYYAIGLVFQLAQKNQRSRATDAEPATILSDSMSALQVIKNSWNKSGQRIIQAIHQSAGELRARGIPLRLQWVPGHCGNPGNEAADRLAKATVGGEKRHPFRHLLSREKRYIRRNISDEWHQEWRASRNGGHLRRIDRALPANRTRRLYGSLPRNRAYLLTQLRTGHSWLATHGKQRGLRDDEKCECGATETVVHVLIDCPRLSGLRQALRRKIGGAFNNISDMLGGAGQGREGRFQDGPQDSSVLGAVLDFAEASQRFRSRAPRGRQNTTPGTGHHRP</sequence>
<feature type="domain" description="Reverse transcriptase" evidence="3">
    <location>
        <begin position="687"/>
        <end position="962"/>
    </location>
</feature>
<keyword evidence="1" id="KW-0175">Coiled coil</keyword>
<keyword evidence="5" id="KW-0548">Nucleotidyltransferase</keyword>
<name>A0A146F6F4_ASPKA</name>
<dbReference type="Gene3D" id="3.30.420.10">
    <property type="entry name" value="Ribonuclease H-like superfamily/Ribonuclease H"/>
    <property type="match status" value="1"/>
</dbReference>
<dbReference type="Pfam" id="PF00078">
    <property type="entry name" value="RVT_1"/>
    <property type="match status" value="1"/>
</dbReference>
<dbReference type="SUPFAM" id="SSF56672">
    <property type="entry name" value="DNA/RNA polymerases"/>
    <property type="match status" value="1"/>
</dbReference>
<feature type="domain" description="RNase H type-1" evidence="4">
    <location>
        <begin position="1159"/>
        <end position="1306"/>
    </location>
</feature>
<dbReference type="PANTHER" id="PTHR33481">
    <property type="entry name" value="REVERSE TRANSCRIPTASE"/>
    <property type="match status" value="1"/>
</dbReference>
<proteinExistence type="predicted"/>
<feature type="region of interest" description="Disordered" evidence="2">
    <location>
        <begin position="1469"/>
        <end position="1491"/>
    </location>
</feature>
<gene>
    <name evidence="5" type="ORF">RIB2604_01200220</name>
</gene>
<dbReference type="EMBL" id="BCWF01000012">
    <property type="protein sequence ID" value="GAT21874.1"/>
    <property type="molecule type" value="Genomic_DNA"/>
</dbReference>
<evidence type="ECO:0000256" key="1">
    <source>
        <dbReference type="SAM" id="Coils"/>
    </source>
</evidence>
<dbReference type="InterPro" id="IPR012337">
    <property type="entry name" value="RNaseH-like_sf"/>
</dbReference>
<evidence type="ECO:0000313" key="5">
    <source>
        <dbReference type="EMBL" id="GAT21874.1"/>
    </source>
</evidence>
<dbReference type="GO" id="GO:0003676">
    <property type="term" value="F:nucleic acid binding"/>
    <property type="evidence" value="ECO:0007669"/>
    <property type="project" value="InterPro"/>
</dbReference>
<feature type="compositionally biased region" description="Polar residues" evidence="2">
    <location>
        <begin position="11"/>
        <end position="21"/>
    </location>
</feature>
<reference evidence="6" key="2">
    <citation type="submission" date="2016-02" db="EMBL/GenBank/DDBJ databases">
        <title>Genome sequencing of Aspergillus luchuensis NBRC 4314.</title>
        <authorList>
            <person name="Yamada O."/>
        </authorList>
    </citation>
    <scope>NUCLEOTIDE SEQUENCE [LARGE SCALE GENOMIC DNA]</scope>
    <source>
        <strain evidence="6">RIB 2604</strain>
    </source>
</reference>
<feature type="coiled-coil region" evidence="1">
    <location>
        <begin position="81"/>
        <end position="129"/>
    </location>
</feature>
<dbReference type="Proteomes" id="UP000075230">
    <property type="component" value="Unassembled WGS sequence"/>
</dbReference>
<feature type="region of interest" description="Disordered" evidence="2">
    <location>
        <begin position="139"/>
        <end position="159"/>
    </location>
</feature>
<dbReference type="CDD" id="cd01650">
    <property type="entry name" value="RT_nLTR_like"/>
    <property type="match status" value="1"/>
</dbReference>
<dbReference type="InterPro" id="IPR002156">
    <property type="entry name" value="RNaseH_domain"/>
</dbReference>
<dbReference type="PANTHER" id="PTHR33481:SF1">
    <property type="entry name" value="ENDONUCLEASE_EXONUCLEASE_PHOSPHATASE DOMAIN-CONTAINING PROTEIN-RELATED"/>
    <property type="match status" value="1"/>
</dbReference>
<protein>
    <submittedName>
        <fullName evidence="5">Reverse transcriptase</fullName>
    </submittedName>
</protein>
<dbReference type="GO" id="GO:0003964">
    <property type="term" value="F:RNA-directed DNA polymerase activity"/>
    <property type="evidence" value="ECO:0007669"/>
    <property type="project" value="UniProtKB-KW"/>
</dbReference>